<keyword evidence="5" id="KW-0326">Glycosidase</keyword>
<dbReference type="InterPro" id="IPR000719">
    <property type="entry name" value="Prot_kinase_dom"/>
</dbReference>
<evidence type="ECO:0000259" key="9">
    <source>
        <dbReference type="PROSITE" id="PS50011"/>
    </source>
</evidence>
<dbReference type="InterPro" id="IPR036116">
    <property type="entry name" value="FN3_sf"/>
</dbReference>
<accession>A0A853BPI5</accession>
<dbReference type="PANTHER" id="PTHR43289:SF34">
    <property type="entry name" value="SERINE_THREONINE-PROTEIN KINASE YBDM-RELATED"/>
    <property type="match status" value="1"/>
</dbReference>
<dbReference type="Proteomes" id="UP000575985">
    <property type="component" value="Unassembled WGS sequence"/>
</dbReference>
<feature type="region of interest" description="Disordered" evidence="7">
    <location>
        <begin position="123"/>
        <end position="148"/>
    </location>
</feature>
<dbReference type="RefSeq" id="WP_179767909.1">
    <property type="nucleotide sequence ID" value="NZ_JACCFO010000001.1"/>
</dbReference>
<feature type="compositionally biased region" description="Low complexity" evidence="7">
    <location>
        <begin position="273"/>
        <end position="308"/>
    </location>
</feature>
<evidence type="ECO:0008006" key="13">
    <source>
        <dbReference type="Google" id="ProtNLM"/>
    </source>
</evidence>
<feature type="region of interest" description="Disordered" evidence="7">
    <location>
        <begin position="248"/>
        <end position="358"/>
    </location>
</feature>
<name>A0A853BPI5_9ACTN</name>
<reference evidence="11 12" key="1">
    <citation type="submission" date="2020-07" db="EMBL/GenBank/DDBJ databases">
        <title>Sequencing the genomes of 1000 actinobacteria strains.</title>
        <authorList>
            <person name="Klenk H.-P."/>
        </authorList>
    </citation>
    <scope>NUCLEOTIDE SEQUENCE [LARGE SCALE GENOMIC DNA]</scope>
    <source>
        <strain evidence="11 12">DSM 45927</strain>
    </source>
</reference>
<dbReference type="EMBL" id="JACCFO010000001">
    <property type="protein sequence ID" value="NYI96566.1"/>
    <property type="molecule type" value="Genomic_DNA"/>
</dbReference>
<evidence type="ECO:0000256" key="3">
    <source>
        <dbReference type="ARBA" id="ARBA00022777"/>
    </source>
</evidence>
<proteinExistence type="predicted"/>
<evidence type="ECO:0000256" key="7">
    <source>
        <dbReference type="SAM" id="MobiDB-lite"/>
    </source>
</evidence>
<feature type="region of interest" description="Disordered" evidence="7">
    <location>
        <begin position="532"/>
        <end position="580"/>
    </location>
</feature>
<evidence type="ECO:0000259" key="10">
    <source>
        <dbReference type="PROSITE" id="PS50853"/>
    </source>
</evidence>
<dbReference type="GO" id="GO:0000272">
    <property type="term" value="P:polysaccharide catabolic process"/>
    <property type="evidence" value="ECO:0007669"/>
    <property type="project" value="UniProtKB-KW"/>
</dbReference>
<feature type="compositionally biased region" description="Basic and acidic residues" evidence="7">
    <location>
        <begin position="433"/>
        <end position="460"/>
    </location>
</feature>
<dbReference type="GO" id="GO:0016798">
    <property type="term" value="F:hydrolase activity, acting on glycosyl bonds"/>
    <property type="evidence" value="ECO:0007669"/>
    <property type="project" value="UniProtKB-KW"/>
</dbReference>
<evidence type="ECO:0000256" key="5">
    <source>
        <dbReference type="ARBA" id="ARBA00023295"/>
    </source>
</evidence>
<feature type="domain" description="Fibronectin type-III" evidence="10">
    <location>
        <begin position="572"/>
        <end position="661"/>
    </location>
</feature>
<dbReference type="Gene3D" id="1.10.510.10">
    <property type="entry name" value="Transferase(Phosphotransferase) domain 1"/>
    <property type="match status" value="1"/>
</dbReference>
<keyword evidence="8" id="KW-1133">Transmembrane helix</keyword>
<keyword evidence="4" id="KW-0067">ATP-binding</keyword>
<dbReference type="SUPFAM" id="SSF56112">
    <property type="entry name" value="Protein kinase-like (PK-like)"/>
    <property type="match status" value="1"/>
</dbReference>
<keyword evidence="3" id="KW-0418">Kinase</keyword>
<dbReference type="GO" id="GO:0005524">
    <property type="term" value="F:ATP binding"/>
    <property type="evidence" value="ECO:0007669"/>
    <property type="project" value="UniProtKB-KW"/>
</dbReference>
<feature type="domain" description="Protein kinase" evidence="9">
    <location>
        <begin position="1"/>
        <end position="249"/>
    </location>
</feature>
<evidence type="ECO:0000256" key="1">
    <source>
        <dbReference type="ARBA" id="ARBA00022679"/>
    </source>
</evidence>
<evidence type="ECO:0000313" key="12">
    <source>
        <dbReference type="Proteomes" id="UP000575985"/>
    </source>
</evidence>
<feature type="region of interest" description="Disordered" evidence="7">
    <location>
        <begin position="189"/>
        <end position="211"/>
    </location>
</feature>
<feature type="transmembrane region" description="Helical" evidence="8">
    <location>
        <begin position="502"/>
        <end position="528"/>
    </location>
</feature>
<dbReference type="AlphaFoldDB" id="A0A853BPI5"/>
<evidence type="ECO:0000256" key="2">
    <source>
        <dbReference type="ARBA" id="ARBA00022741"/>
    </source>
</evidence>
<dbReference type="InterPro" id="IPR011009">
    <property type="entry name" value="Kinase-like_dom_sf"/>
</dbReference>
<dbReference type="SMART" id="SM00060">
    <property type="entry name" value="FN3"/>
    <property type="match status" value="1"/>
</dbReference>
<evidence type="ECO:0000313" key="11">
    <source>
        <dbReference type="EMBL" id="NYI96566.1"/>
    </source>
</evidence>
<keyword evidence="8" id="KW-0812">Transmembrane</keyword>
<dbReference type="InterPro" id="IPR013783">
    <property type="entry name" value="Ig-like_fold"/>
</dbReference>
<dbReference type="GO" id="GO:0004674">
    <property type="term" value="F:protein serine/threonine kinase activity"/>
    <property type="evidence" value="ECO:0007669"/>
    <property type="project" value="TreeGrafter"/>
</dbReference>
<keyword evidence="6" id="KW-0119">Carbohydrate metabolism</keyword>
<dbReference type="SUPFAM" id="SSF49265">
    <property type="entry name" value="Fibronectin type III"/>
    <property type="match status" value="1"/>
</dbReference>
<feature type="compositionally biased region" description="Low complexity" evidence="7">
    <location>
        <begin position="335"/>
        <end position="358"/>
    </location>
</feature>
<protein>
    <recommendedName>
        <fullName evidence="13">Protein kinase domain-containing protein</fullName>
    </recommendedName>
</protein>
<dbReference type="Gene3D" id="2.60.40.10">
    <property type="entry name" value="Immunoglobulins"/>
    <property type="match status" value="1"/>
</dbReference>
<feature type="region of interest" description="Disordered" evidence="7">
    <location>
        <begin position="650"/>
        <end position="670"/>
    </location>
</feature>
<keyword evidence="8" id="KW-0472">Membrane</keyword>
<keyword evidence="1" id="KW-0808">Transferase</keyword>
<evidence type="ECO:0000256" key="4">
    <source>
        <dbReference type="ARBA" id="ARBA00022840"/>
    </source>
</evidence>
<dbReference type="CDD" id="cd00063">
    <property type="entry name" value="FN3"/>
    <property type="match status" value="1"/>
</dbReference>
<keyword evidence="2" id="KW-0547">Nucleotide-binding</keyword>
<dbReference type="PROSITE" id="PS50853">
    <property type="entry name" value="FN3"/>
    <property type="match status" value="1"/>
</dbReference>
<evidence type="ECO:0000256" key="6">
    <source>
        <dbReference type="ARBA" id="ARBA00023326"/>
    </source>
</evidence>
<keyword evidence="5" id="KW-0378">Hydrolase</keyword>
<feature type="compositionally biased region" description="Pro residues" evidence="7">
    <location>
        <begin position="133"/>
        <end position="145"/>
    </location>
</feature>
<sequence length="670" mass="66961">MTTDADAPKVPGYRITGPLRSAGAGRTFRARRAADGLPVLVRVLSGAPGPGGIFGGSSGGPGAPFAVWPEAPEGSAAALVARGERPSPRDAVRAGLALAAALAPLHAAGWVHHGIHPRTVLLSGSGAEAGPGGDPPLPAGVPFPPRALDRDLRDHLPPEAWAGRPATPASDVYRAAGVLWALLTGRVPPAAEPPRGSGEEPPDPLGPGVPADLADLLRRALDPDPARRPAHADALTEALTAVARAHGWAPEAAEGREGEAPADGAAPVPPEDGAPAAGAAGTAGAAAAEPPAAEAADPGGHSPRAAEAAADRARRGPRTRADGSAADEAADGEETGVFAAPDPGPAADPDAFDAPGGAFAEPEAEKVVYFEEEPEEAVGGTWTAPVWSRGPVQGRGPAGPARADTAWGGNPPQARPDPAAAAAVRRAQWAAERAAEERAEKEDDDRDARDARDGDDRAAETEQLSPEEPFLGYRALPGAAHGAPLPLASPSEPAGRGPADRVVLIAALAVAIAAAAVALAVAAVVLVLGGDEEGGEDGTEAAASPSQTGTAGDGDGEGGAQESDRPEGRPRPPGDVEIAEDAEVSVVLTWTGHGGDDVYNIMGGPKGEPAVLLADTRPPAEEIELVGLNPDVDYCFTVVAVISGEETKASEEVCTDRSGGGGGADRPTGD</sequence>
<feature type="compositionally biased region" description="Low complexity" evidence="7">
    <location>
        <begin position="416"/>
        <end position="432"/>
    </location>
</feature>
<gene>
    <name evidence="11" type="ORF">HNR12_002843</name>
</gene>
<evidence type="ECO:0000256" key="8">
    <source>
        <dbReference type="SAM" id="Phobius"/>
    </source>
</evidence>
<comment type="caution">
    <text evidence="11">The sequence shown here is derived from an EMBL/GenBank/DDBJ whole genome shotgun (WGS) entry which is preliminary data.</text>
</comment>
<feature type="region of interest" description="Disordered" evidence="7">
    <location>
        <begin position="379"/>
        <end position="469"/>
    </location>
</feature>
<keyword evidence="6" id="KW-0624">Polysaccharide degradation</keyword>
<dbReference type="InterPro" id="IPR003961">
    <property type="entry name" value="FN3_dom"/>
</dbReference>
<dbReference type="PROSITE" id="PS50011">
    <property type="entry name" value="PROTEIN_KINASE_DOM"/>
    <property type="match status" value="1"/>
</dbReference>
<dbReference type="PANTHER" id="PTHR43289">
    <property type="entry name" value="MITOGEN-ACTIVATED PROTEIN KINASE KINASE KINASE 20-RELATED"/>
    <property type="match status" value="1"/>
</dbReference>
<organism evidence="11 12">
    <name type="scientific">Streptomonospora nanhaiensis</name>
    <dbReference type="NCBI Taxonomy" id="1323731"/>
    <lineage>
        <taxon>Bacteria</taxon>
        <taxon>Bacillati</taxon>
        <taxon>Actinomycetota</taxon>
        <taxon>Actinomycetes</taxon>
        <taxon>Streptosporangiales</taxon>
        <taxon>Nocardiopsidaceae</taxon>
        <taxon>Streptomonospora</taxon>
    </lineage>
</organism>
<keyword evidence="12" id="KW-1185">Reference proteome</keyword>
<feature type="compositionally biased region" description="Basic and acidic residues" evidence="7">
    <location>
        <begin position="562"/>
        <end position="574"/>
    </location>
</feature>